<dbReference type="InterPro" id="IPR016040">
    <property type="entry name" value="NAD(P)-bd_dom"/>
</dbReference>
<dbReference type="PANTHER" id="PTHR12126:SF11">
    <property type="entry name" value="NADH DEHYDROGENASE [UBIQUINONE] 1 ALPHA SUBCOMPLEX SUBUNIT 9, MITOCHONDRIAL"/>
    <property type="match status" value="1"/>
</dbReference>
<sequence length="512" mass="57927">MGKVLLTGASGYIGGHLKEQLKENHEIIAISRHADSKEDEQNVTWKAADLFDLDEITEVMEGIDTAIYLVHSMMPSAKLTQANFEDMDALLADNFARAAKAQGVNHIVFMSGIIPKDDHLSPHLRSRLECEKILGSYGVPVSTLRAGLIIGAKGSSYPILKRLVDRLPAMILPSWAYHMIAPVAIEDVINKLAALVDRLPNENEAFDITGPEVMNYKELIKRTASVLDKPLPILDLPIIPIWASRYWVQLISQVPKEMVYPLMNSLVHDMIPQPHRIHPELSIGEISYEESVKKALKEEEKQGQVKKSKQSKSKSSKDKKDEIKDVRAITRFKIPKSYSMRDVAQEYAKFINDITLHLVNGNINEYEFNIHLPLINKFILRMERDEHDSTNEMIVYRIVGGDLALARDGGNARFEFRRILDSNEGLIALQEYEPTLPWSIYKYTQANAHKAVMDIFMKHMNHLAEEKQQSSQKETFVSNLAMTTGAIVGAFVGAKIYNSLKNNIRITDRSIR</sequence>
<feature type="domain" description="NAD(P)-binding" evidence="2">
    <location>
        <begin position="8"/>
        <end position="117"/>
    </location>
</feature>
<dbReference type="Pfam" id="PF13460">
    <property type="entry name" value="NAD_binding_10"/>
    <property type="match status" value="1"/>
</dbReference>
<dbReference type="InterPro" id="IPR051207">
    <property type="entry name" value="ComplexI_NDUFA9_subunit"/>
</dbReference>
<feature type="region of interest" description="Disordered" evidence="1">
    <location>
        <begin position="298"/>
        <end position="321"/>
    </location>
</feature>
<reference evidence="3 4" key="1">
    <citation type="submission" date="2019-04" db="EMBL/GenBank/DDBJ databases">
        <title>Genomic characterization of Staphylococcus petrasii strains.</title>
        <authorList>
            <person name="Vrbovska V."/>
            <person name="Kovarovic V."/>
            <person name="Maslanova I."/>
            <person name="Indrakova A."/>
            <person name="Petras P."/>
            <person name="Sedo O."/>
            <person name="Svec P."/>
            <person name="Fisarova L."/>
            <person name="Sedlacek I."/>
            <person name="Doskar J."/>
            <person name="Pantucek R."/>
        </authorList>
    </citation>
    <scope>NUCLEOTIDE SEQUENCE [LARGE SCALE GENOMIC DNA]</scope>
    <source>
        <strain evidence="3 4">CCM 8421</strain>
    </source>
</reference>
<dbReference type="InterPro" id="IPR036291">
    <property type="entry name" value="NAD(P)-bd_dom_sf"/>
</dbReference>
<dbReference type="PANTHER" id="PTHR12126">
    <property type="entry name" value="NADH-UBIQUINONE OXIDOREDUCTASE 39 KDA SUBUNIT-RELATED"/>
    <property type="match status" value="1"/>
</dbReference>
<dbReference type="EMBL" id="SRJF01000004">
    <property type="protein sequence ID" value="TGA79817.1"/>
    <property type="molecule type" value="Genomic_DNA"/>
</dbReference>
<protein>
    <submittedName>
        <fullName evidence="3">NAD-dependent epimerase/dehydratase family protein</fullName>
    </submittedName>
</protein>
<dbReference type="CDD" id="cd05245">
    <property type="entry name" value="SDR_a2"/>
    <property type="match status" value="1"/>
</dbReference>
<evidence type="ECO:0000256" key="1">
    <source>
        <dbReference type="SAM" id="MobiDB-lite"/>
    </source>
</evidence>
<dbReference type="SUPFAM" id="SSF51735">
    <property type="entry name" value="NAD(P)-binding Rossmann-fold domains"/>
    <property type="match status" value="1"/>
</dbReference>
<organism evidence="3 4">
    <name type="scientific">Staphylococcus croceilyticus</name>
    <dbReference type="NCBI Taxonomy" id="319942"/>
    <lineage>
        <taxon>Bacteria</taxon>
        <taxon>Bacillati</taxon>
        <taxon>Bacillota</taxon>
        <taxon>Bacilli</taxon>
        <taxon>Bacillales</taxon>
        <taxon>Staphylococcaceae</taxon>
        <taxon>Staphylococcus</taxon>
    </lineage>
</organism>
<accession>A0ABY2KFD5</accession>
<dbReference type="Proteomes" id="UP000298482">
    <property type="component" value="Unassembled WGS sequence"/>
</dbReference>
<comment type="caution">
    <text evidence="3">The sequence shown here is derived from an EMBL/GenBank/DDBJ whole genome shotgun (WGS) entry which is preliminary data.</text>
</comment>
<gene>
    <name evidence="3" type="ORF">E2556_04290</name>
</gene>
<evidence type="ECO:0000313" key="4">
    <source>
        <dbReference type="Proteomes" id="UP000298482"/>
    </source>
</evidence>
<proteinExistence type="predicted"/>
<evidence type="ECO:0000259" key="2">
    <source>
        <dbReference type="Pfam" id="PF13460"/>
    </source>
</evidence>
<name>A0ABY2KFD5_9STAP</name>
<dbReference type="Gene3D" id="3.40.50.720">
    <property type="entry name" value="NAD(P)-binding Rossmann-like Domain"/>
    <property type="match status" value="1"/>
</dbReference>
<keyword evidence="4" id="KW-1185">Reference proteome</keyword>
<feature type="compositionally biased region" description="Basic residues" evidence="1">
    <location>
        <begin position="304"/>
        <end position="314"/>
    </location>
</feature>
<evidence type="ECO:0000313" key="3">
    <source>
        <dbReference type="EMBL" id="TGA79817.1"/>
    </source>
</evidence>
<dbReference type="RefSeq" id="WP_103330008.1">
    <property type="nucleotide sequence ID" value="NZ_PPRD01000145.1"/>
</dbReference>